<dbReference type="PANTHER" id="PTHR30595">
    <property type="entry name" value="GLPR-RELATED TRANSCRIPTIONAL REPRESSOR"/>
    <property type="match status" value="1"/>
</dbReference>
<dbReference type="InterPro" id="IPR038475">
    <property type="entry name" value="RecG_C_sf"/>
</dbReference>
<comment type="caution">
    <text evidence="1">The sequence shown here is derived from an EMBL/GenBank/DDBJ whole genome shotgun (WGS) entry which is preliminary data.</text>
</comment>
<dbReference type="OrthoDB" id="288285at2"/>
<dbReference type="AlphaFoldDB" id="A0A502BTU4"/>
<dbReference type="Gene3D" id="3.30.565.60">
    <property type="match status" value="1"/>
</dbReference>
<dbReference type="RefSeq" id="WP_140903609.1">
    <property type="nucleotide sequence ID" value="NZ_JBHTMD010000020.1"/>
</dbReference>
<dbReference type="Proteomes" id="UP000315388">
    <property type="component" value="Unassembled WGS sequence"/>
</dbReference>
<accession>A0A502BTU4</accession>
<dbReference type="PANTHER" id="PTHR30595:SF6">
    <property type="entry name" value="SCHLAFEN ALBA-2 DOMAIN-CONTAINING PROTEIN"/>
    <property type="match status" value="1"/>
</dbReference>
<proteinExistence type="predicted"/>
<name>A0A502BTU4_9HYPH</name>
<keyword evidence="2" id="KW-1185">Reference proteome</keyword>
<dbReference type="EMBL" id="VEWJ01000002">
    <property type="protein sequence ID" value="TPF76393.1"/>
    <property type="molecule type" value="Genomic_DNA"/>
</dbReference>
<gene>
    <name evidence="1" type="ORF">FHY56_02495</name>
</gene>
<evidence type="ECO:0000313" key="2">
    <source>
        <dbReference type="Proteomes" id="UP000315388"/>
    </source>
</evidence>
<organism evidence="1 2">
    <name type="scientific">Brucella gallinifaecis</name>
    <dbReference type="NCBI Taxonomy" id="215590"/>
    <lineage>
        <taxon>Bacteria</taxon>
        <taxon>Pseudomonadati</taxon>
        <taxon>Pseudomonadota</taxon>
        <taxon>Alphaproteobacteria</taxon>
        <taxon>Hyphomicrobiales</taxon>
        <taxon>Brucellaceae</taxon>
        <taxon>Brucella/Ochrobactrum group</taxon>
        <taxon>Brucella</taxon>
    </lineage>
</organism>
<evidence type="ECO:0008006" key="3">
    <source>
        <dbReference type="Google" id="ProtNLM"/>
    </source>
</evidence>
<sequence length="851" mass="95353">MSHKTSVSILASLLRPDNDARPTFLLGAGASFSSGVPLAAESVRRLAKQVYAERELGGRTLPERIKPSEWTSWLHQQEWFIHGDDHLAENFPLVVENLLKPEAYRRRLLLELVSLKGGLGSGYRALADLVLRGLAGTVMTTNFDLCLPMALGEKHPHIRHVAEINRRPDDFNEFNPFARAQIVWLHGKAEQYTDRNLVHETQTLDSALLEKLHPLLEFSPLIVMGYRGYEPSIMSSLLGAADQKFRHGIFWCVRAGEQLHPNVQALSDRLGSNFQKLEIKGFDEILSDLNVELAGVQRFVALPVAEAGESFDDRICDGAVWADVDADLALVTLRQYCEKLERGSLTSDQLKPLMREIGLLAQKKDAPEQPTNACILLFGRNPERFFPHSVISATISGKRRIVFEGNLISQYRALLEWLESKDVNPIIKVKGKQKHYTRAAYPERALIEMLVNMIVHRDYEMVAPSQIDVDGNSAVCFSNPGGMSAQSKNRLETNDEGAFSPVPEFSDLRNGTLCDVFFGISAMERAGTGLSDTLDLCFEAGGSASFAFPPGEDGFLAKLFRPGASAGSASVSIDTRPVGTYTINSLMFSALPETITRLKIREGVDLGRDVPLHEAGTFVYERRSGDLWTFLPAPIANLLFANALLEEATVISLTEADSDIVLHRKIAWLIRKHFEQHIRSFEKDGLVVEKTKKGHPAKRAYFQSRNKDNRTIVYDTPRRKGIRRDVVKKRGDDGKPWFECEGFGYEIVRLGNGWGVRIKPFYMFTKQDGITPLPGYMRTSRATRRIRFDRNTNVESDLVFWGRFLSQGGQTINIGDENVPDLVLEGSFYTQDVTEEGLVDHDDSNENRRTA</sequence>
<evidence type="ECO:0000313" key="1">
    <source>
        <dbReference type="EMBL" id="TPF76393.1"/>
    </source>
</evidence>
<protein>
    <recommendedName>
        <fullName evidence="3">SIR2-like domain-containing protein</fullName>
    </recommendedName>
</protein>
<reference evidence="1 2" key="1">
    <citation type="journal article" date="2003" name="Int. J. Syst. Evol. Microbiol.">
        <title>Towards a standardized format for the description of a novel species (of an established genus): Ochrobactrum gallinifaecis sp. nov.</title>
        <authorList>
            <person name="Kampfer P."/>
            <person name="Buczolits S."/>
            <person name="Albrecht A."/>
            <person name="Busse H.J."/>
            <person name="Stackebrandt E."/>
        </authorList>
    </citation>
    <scope>NUCLEOTIDE SEQUENCE [LARGE SCALE GENOMIC DNA]</scope>
    <source>
        <strain evidence="1 2">ISO 196</strain>
    </source>
</reference>